<accession>K7R713</accession>
<dbReference type="HOGENOM" id="CLU_939867_0_0_0"/>
<dbReference type="OrthoDB" id="4379535at2"/>
<dbReference type="AlphaFoldDB" id="K7R713"/>
<feature type="region of interest" description="Disordered" evidence="1">
    <location>
        <begin position="170"/>
        <end position="202"/>
    </location>
</feature>
<evidence type="ECO:0008006" key="4">
    <source>
        <dbReference type="Google" id="ProtNLM"/>
    </source>
</evidence>
<name>K7R713_THEOS</name>
<protein>
    <recommendedName>
        <fullName evidence="4">RecT family</fullName>
    </recommendedName>
</protein>
<evidence type="ECO:0000256" key="1">
    <source>
        <dbReference type="SAM" id="MobiDB-lite"/>
    </source>
</evidence>
<dbReference type="eggNOG" id="ENOG5030Z9E">
    <property type="taxonomic scope" value="Bacteria"/>
</dbReference>
<dbReference type="PATRIC" id="fig|751945.3.peg.1662"/>
<dbReference type="RefSeq" id="WP_016329893.1">
    <property type="nucleotide sequence ID" value="NC_019386.1"/>
</dbReference>
<evidence type="ECO:0000313" key="2">
    <source>
        <dbReference type="EMBL" id="AFV76714.1"/>
    </source>
</evidence>
<keyword evidence="3" id="KW-1185">Reference proteome</keyword>
<dbReference type="KEGG" id="tos:Theos_1690"/>
<gene>
    <name evidence="2" type="ORF">Theos_1690</name>
</gene>
<organism evidence="2 3">
    <name type="scientific">Thermus oshimai JL-2</name>
    <dbReference type="NCBI Taxonomy" id="751945"/>
    <lineage>
        <taxon>Bacteria</taxon>
        <taxon>Thermotogati</taxon>
        <taxon>Deinococcota</taxon>
        <taxon>Deinococci</taxon>
        <taxon>Thermales</taxon>
        <taxon>Thermaceae</taxon>
        <taxon>Thermus</taxon>
    </lineage>
</organism>
<dbReference type="STRING" id="751945.Theos_1690"/>
<reference evidence="2 3" key="1">
    <citation type="journal article" date="2013" name="Genome Announc.">
        <title>Whole Genome Sequencing of Thermus oshimai JL-2 and Thermus thermophilus JL-18, Incomplete Denitrifiers from the United States Great Basin.</title>
        <authorList>
            <person name="Murugapiran S.K."/>
            <person name="Huntemann M."/>
            <person name="Wei C.L."/>
            <person name="Han J."/>
            <person name="Detter J.C."/>
            <person name="Han C.S."/>
            <person name="Erkkila T.H."/>
            <person name="Teshima H."/>
            <person name="Chen A."/>
            <person name="Kyrpides N."/>
            <person name="Mavrommatis K."/>
            <person name="Markowitz V."/>
            <person name="Szeto E."/>
            <person name="Ivanova N."/>
            <person name="Pagani I."/>
            <person name="Lam J."/>
            <person name="McDonald A.I."/>
            <person name="Dodsworth J.A."/>
            <person name="Pati A."/>
            <person name="Goodwin L."/>
            <person name="Peters L."/>
            <person name="Pitluck S."/>
            <person name="Woyke T."/>
            <person name="Hedlund B.P."/>
        </authorList>
    </citation>
    <scope>NUCLEOTIDE SEQUENCE</scope>
    <source>
        <strain evidence="2 3">JL-2</strain>
    </source>
</reference>
<evidence type="ECO:0000313" key="3">
    <source>
        <dbReference type="Proteomes" id="UP000000211"/>
    </source>
</evidence>
<dbReference type="EMBL" id="CP003249">
    <property type="protein sequence ID" value="AFV76714.1"/>
    <property type="molecule type" value="Genomic_DNA"/>
</dbReference>
<proteinExistence type="predicted"/>
<sequence length="296" mass="32155">MRDELAVRWTVEDLEKAARYVVQSGLFGVRDEVQAVALMLLAQAEGIHPIQAVREYHVIDGRPALRADAMLARFLAAGGRVEWHRLDDEAAEATFSHPQGGTVRLSWTLEDARRAGLLERRGSNWSRYPRAMLRARLISEGVRTVYPGVIAGIYTPEEVSEFAVAEPATVRGEALPPSRPEERGPSLPPPPFEPAGGAPEPVTPAQVQALSRLVAELGLSPAAAKEVASRVAGRGVKNAKDLTREEAQRLTVYLEGLLQGLSPLTPEDRGGALEVWLELHPQGLPTPEDLLLEEGA</sequence>
<dbReference type="Proteomes" id="UP000000211">
    <property type="component" value="Chromosome"/>
</dbReference>